<organism evidence="4 5">
    <name type="scientific">Sorangium cellulosum</name>
    <name type="common">Polyangium cellulosum</name>
    <dbReference type="NCBI Taxonomy" id="56"/>
    <lineage>
        <taxon>Bacteria</taxon>
        <taxon>Pseudomonadati</taxon>
        <taxon>Myxococcota</taxon>
        <taxon>Polyangia</taxon>
        <taxon>Polyangiales</taxon>
        <taxon>Polyangiaceae</taxon>
        <taxon>Sorangium</taxon>
    </lineage>
</organism>
<proteinExistence type="predicted"/>
<evidence type="ECO:0000256" key="3">
    <source>
        <dbReference type="SAM" id="Phobius"/>
    </source>
</evidence>
<feature type="transmembrane region" description="Helical" evidence="3">
    <location>
        <begin position="124"/>
        <end position="147"/>
    </location>
</feature>
<evidence type="ECO:0000313" key="4">
    <source>
        <dbReference type="EMBL" id="AUX36657.1"/>
    </source>
</evidence>
<dbReference type="EMBL" id="CP012672">
    <property type="protein sequence ID" value="AUX36657.1"/>
    <property type="molecule type" value="Genomic_DNA"/>
</dbReference>
<dbReference type="RefSeq" id="WP_129579428.1">
    <property type="nucleotide sequence ID" value="NZ_CP012672.1"/>
</dbReference>
<keyword evidence="3" id="KW-0472">Membrane</keyword>
<dbReference type="Proteomes" id="UP000295497">
    <property type="component" value="Chromosome"/>
</dbReference>
<reference evidence="4 5" key="1">
    <citation type="submission" date="2015-09" db="EMBL/GenBank/DDBJ databases">
        <title>Sorangium comparison.</title>
        <authorList>
            <person name="Zaburannyi N."/>
            <person name="Bunk B."/>
            <person name="Overmann J."/>
            <person name="Mueller R."/>
        </authorList>
    </citation>
    <scope>NUCLEOTIDE SEQUENCE [LARGE SCALE GENOMIC DNA]</scope>
    <source>
        <strain evidence="4 5">So ce836</strain>
    </source>
</reference>
<evidence type="ECO:0000256" key="2">
    <source>
        <dbReference type="SAM" id="MobiDB-lite"/>
    </source>
</evidence>
<evidence type="ECO:0000313" key="5">
    <source>
        <dbReference type="Proteomes" id="UP000295497"/>
    </source>
</evidence>
<dbReference type="AlphaFoldDB" id="A0A4P2R162"/>
<accession>A0A4P2R162</accession>
<feature type="region of interest" description="Disordered" evidence="2">
    <location>
        <begin position="215"/>
        <end position="236"/>
    </location>
</feature>
<evidence type="ECO:0000256" key="1">
    <source>
        <dbReference type="SAM" id="Coils"/>
    </source>
</evidence>
<keyword evidence="1" id="KW-0175">Coiled coil</keyword>
<keyword evidence="3" id="KW-0812">Transmembrane</keyword>
<sequence length="250" mass="27903">MAEIQESSVLFSLKQLMSLEKQRVREEEEAARRRALAEQEARRALEQRALAEQEARLRAEEERARREDELAREEAARLEGIRAAAVEKARVEAEQRARVEALEKQRDHERRLAALAGDAQKRRLVRLIAGGSALFVAALAATLGAYFGKIKPEAEQTLAEQTAARAAYEQRLAALQSDLAASERQIGELTLAYQTVRSEAEKAELERKLLAAKRDRDALQGKVARPQPQPAPRKAECVCREGDPMCGCLP</sequence>
<keyword evidence="3" id="KW-1133">Transmembrane helix</keyword>
<feature type="coiled-coil region" evidence="1">
    <location>
        <begin position="27"/>
        <end position="112"/>
    </location>
</feature>
<gene>
    <name evidence="4" type="ORF">SOCE836_088650</name>
</gene>
<protein>
    <submittedName>
        <fullName evidence="4">Carbohydrate-binding protein</fullName>
    </submittedName>
</protein>
<name>A0A4P2R162_SORCE</name>